<gene>
    <name evidence="1" type="ORF">J0654_07425</name>
</gene>
<dbReference type="RefSeq" id="WP_207027244.1">
    <property type="nucleotide sequence ID" value="NZ_JAFLNM010000001.1"/>
</dbReference>
<name>A0ABS3FFK5_9FLAO</name>
<dbReference type="Proteomes" id="UP000664807">
    <property type="component" value="Unassembled WGS sequence"/>
</dbReference>
<organism evidence="1 2">
    <name type="scientific">Flagellimonas profundi</name>
    <dbReference type="NCBI Taxonomy" id="2915620"/>
    <lineage>
        <taxon>Bacteria</taxon>
        <taxon>Pseudomonadati</taxon>
        <taxon>Bacteroidota</taxon>
        <taxon>Flavobacteriia</taxon>
        <taxon>Flavobacteriales</taxon>
        <taxon>Flavobacteriaceae</taxon>
        <taxon>Flagellimonas</taxon>
    </lineage>
</organism>
<reference evidence="1 2" key="1">
    <citation type="submission" date="2021-03" db="EMBL/GenBank/DDBJ databases">
        <title>Muricauda lutimaris sp. nov. and Muricauda ruestringensis sp. nov, two marine members of the Flavobacteriaceae isolated from deep sea sediments of Western Pacific.</title>
        <authorList>
            <person name="Zhao S."/>
            <person name="Liu R."/>
        </authorList>
    </citation>
    <scope>NUCLEOTIDE SEQUENCE [LARGE SCALE GENOMIC DNA]</scope>
    <source>
        <strain evidence="1 2">BC31-3-A3</strain>
    </source>
</reference>
<proteinExistence type="predicted"/>
<evidence type="ECO:0000313" key="2">
    <source>
        <dbReference type="Proteomes" id="UP000664807"/>
    </source>
</evidence>
<accession>A0ABS3FFK5</accession>
<evidence type="ECO:0000313" key="1">
    <source>
        <dbReference type="EMBL" id="MBO0341470.1"/>
    </source>
</evidence>
<keyword evidence="2" id="KW-1185">Reference proteome</keyword>
<dbReference type="EMBL" id="JAFLNM010000001">
    <property type="protein sequence ID" value="MBO0341470.1"/>
    <property type="molecule type" value="Genomic_DNA"/>
</dbReference>
<comment type="caution">
    <text evidence="1">The sequence shown here is derived from an EMBL/GenBank/DDBJ whole genome shotgun (WGS) entry which is preliminary data.</text>
</comment>
<protein>
    <submittedName>
        <fullName evidence="1">Uncharacterized protein</fullName>
    </submittedName>
</protein>
<sequence length="56" mass="6758">MKRKPISYDVIKGRLIFERKAFHGPFRDSVQFLSYVQWIYLDDTITIAEHIKPYEP</sequence>